<dbReference type="GO" id="GO:0008081">
    <property type="term" value="F:phosphoric diester hydrolase activity"/>
    <property type="evidence" value="ECO:0007669"/>
    <property type="project" value="TreeGrafter"/>
</dbReference>
<dbReference type="GO" id="GO:0008311">
    <property type="term" value="F:double-stranded DNA 3'-5' DNA exonuclease activity"/>
    <property type="evidence" value="ECO:0007669"/>
    <property type="project" value="TreeGrafter"/>
</dbReference>
<keyword evidence="8" id="KW-0234">DNA repair</keyword>
<dbReference type="Proteomes" id="UP000030656">
    <property type="component" value="Unassembled WGS sequence"/>
</dbReference>
<reference evidence="11 12" key="1">
    <citation type="submission" date="2013-02" db="EMBL/GenBank/DDBJ databases">
        <title>The Genome Annotation of Plasmodium falciparum FCH/4.</title>
        <authorList>
            <consortium name="The Broad Institute Genome Sequencing Platform"/>
            <consortium name="The Broad Institute Genome Sequencing Center for Infectious Disease"/>
            <person name="Neafsey D."/>
            <person name="Hoffman S."/>
            <person name="Volkman S."/>
            <person name="Rosenthal P."/>
            <person name="Walker B."/>
            <person name="Young S.K."/>
            <person name="Zeng Q."/>
            <person name="Gargeya S."/>
            <person name="Fitzgerald M."/>
            <person name="Haas B."/>
            <person name="Abouelleil A."/>
            <person name="Allen A.W."/>
            <person name="Alvarado L."/>
            <person name="Arachchi H.M."/>
            <person name="Berlin A.M."/>
            <person name="Chapman S.B."/>
            <person name="Gainer-Dewar J."/>
            <person name="Goldberg J."/>
            <person name="Griggs A."/>
            <person name="Gujja S."/>
            <person name="Hansen M."/>
            <person name="Howarth C."/>
            <person name="Imamovic A."/>
            <person name="Ireland A."/>
            <person name="Larimer J."/>
            <person name="McCowan C."/>
            <person name="Murphy C."/>
            <person name="Pearson M."/>
            <person name="Poon T.W."/>
            <person name="Priest M."/>
            <person name="Roberts A."/>
            <person name="Saif S."/>
            <person name="Shea T."/>
            <person name="Sisk P."/>
            <person name="Sykes S."/>
            <person name="Wortman J."/>
            <person name="Nusbaum C."/>
            <person name="Birren B."/>
        </authorList>
    </citation>
    <scope>NUCLEOTIDE SEQUENCE [LARGE SCALE GENOMIC DNA]</scope>
    <source>
        <strain evidence="11 12">FCH/4</strain>
    </source>
</reference>
<feature type="active site" description="Proton acceptor" evidence="5">
    <location>
        <position position="610"/>
    </location>
</feature>
<dbReference type="InterPro" id="IPR036691">
    <property type="entry name" value="Endo/exonu/phosph_ase_sf"/>
</dbReference>
<evidence type="ECO:0000256" key="6">
    <source>
        <dbReference type="PIRSR" id="PIRSR604808-2"/>
    </source>
</evidence>
<feature type="region of interest" description="Disordered" evidence="9">
    <location>
        <begin position="75"/>
        <end position="102"/>
    </location>
</feature>
<dbReference type="GO" id="GO:0005634">
    <property type="term" value="C:nucleus"/>
    <property type="evidence" value="ECO:0007669"/>
    <property type="project" value="TreeGrafter"/>
</dbReference>
<accession>A0A024VVI4</accession>
<reference evidence="11 12" key="2">
    <citation type="submission" date="2013-02" db="EMBL/GenBank/DDBJ databases">
        <title>The Genome Sequence of Plasmodium falciparum FCH/4.</title>
        <authorList>
            <consortium name="The Broad Institute Genome Sequencing Platform"/>
            <consortium name="The Broad Institute Genome Sequencing Center for Infectious Disease"/>
            <person name="Neafsey D."/>
            <person name="Cheeseman I."/>
            <person name="Volkman S."/>
            <person name="Adams J."/>
            <person name="Walker B."/>
            <person name="Young S.K."/>
            <person name="Zeng Q."/>
            <person name="Gargeya S."/>
            <person name="Fitzgerald M."/>
            <person name="Haas B."/>
            <person name="Abouelleil A."/>
            <person name="Alvarado L."/>
            <person name="Arachchi H.M."/>
            <person name="Berlin A.M."/>
            <person name="Chapman S.B."/>
            <person name="Dewar J."/>
            <person name="Goldberg J."/>
            <person name="Griggs A."/>
            <person name="Gujja S."/>
            <person name="Hansen M."/>
            <person name="Howarth C."/>
            <person name="Imamovic A."/>
            <person name="Larimer J."/>
            <person name="McCowan C."/>
            <person name="Murphy C."/>
            <person name="Neiman D."/>
            <person name="Pearson M."/>
            <person name="Priest M."/>
            <person name="Roberts A."/>
            <person name="Saif S."/>
            <person name="Shea T."/>
            <person name="Sisk P."/>
            <person name="Sykes S."/>
            <person name="Wortman J."/>
            <person name="Nusbaum C."/>
            <person name="Birren B."/>
        </authorList>
    </citation>
    <scope>NUCLEOTIDE SEQUENCE [LARGE SCALE GENOMIC DNA]</scope>
    <source>
        <strain evidence="11 12">FCH/4</strain>
    </source>
</reference>
<dbReference type="PANTHER" id="PTHR22748:SF6">
    <property type="entry name" value="DNA-(APURINIC OR APYRIMIDINIC SITE) ENDONUCLEASE"/>
    <property type="match status" value="1"/>
</dbReference>
<dbReference type="GO" id="GO:0006284">
    <property type="term" value="P:base-excision repair"/>
    <property type="evidence" value="ECO:0007669"/>
    <property type="project" value="TreeGrafter"/>
</dbReference>
<feature type="binding site" evidence="6">
    <location>
        <position position="320"/>
    </location>
    <ligand>
        <name>Mg(2+)</name>
        <dbReference type="ChEBI" id="CHEBI:18420"/>
        <label>1</label>
    </ligand>
</feature>
<dbReference type="InterPro" id="IPR005135">
    <property type="entry name" value="Endo/exonuclease/phosphatase"/>
</dbReference>
<protein>
    <recommendedName>
        <fullName evidence="8">DNA-(apurinic or apyrimidinic site) endonuclease</fullName>
        <ecNumber evidence="8">3.1.-.-</ecNumber>
    </recommendedName>
</protein>
<evidence type="ECO:0000256" key="9">
    <source>
        <dbReference type="SAM" id="MobiDB-lite"/>
    </source>
</evidence>
<evidence type="ECO:0000256" key="4">
    <source>
        <dbReference type="ARBA" id="ARBA00022842"/>
    </source>
</evidence>
<feature type="binding site" evidence="6">
    <location>
        <position position="477"/>
    </location>
    <ligand>
        <name>Mg(2+)</name>
        <dbReference type="ChEBI" id="CHEBI:18420"/>
        <label>1</label>
    </ligand>
</feature>
<evidence type="ECO:0000256" key="2">
    <source>
        <dbReference type="ARBA" id="ARBA00022723"/>
    </source>
</evidence>
<dbReference type="Pfam" id="PF03372">
    <property type="entry name" value="Exo_endo_phos"/>
    <property type="match status" value="1"/>
</dbReference>
<feature type="binding site" evidence="6">
    <location>
        <position position="479"/>
    </location>
    <ligand>
        <name>Mg(2+)</name>
        <dbReference type="ChEBI" id="CHEBI:18420"/>
        <label>1</label>
    </ligand>
</feature>
<keyword evidence="2 6" id="KW-0479">Metal-binding</keyword>
<evidence type="ECO:0000256" key="8">
    <source>
        <dbReference type="RuleBase" id="RU362131"/>
    </source>
</evidence>
<evidence type="ECO:0000256" key="5">
    <source>
        <dbReference type="PIRSR" id="PIRSR604808-1"/>
    </source>
</evidence>
<organism evidence="11 12">
    <name type="scientific">Plasmodium falciparum FCH/4</name>
    <dbReference type="NCBI Taxonomy" id="1036724"/>
    <lineage>
        <taxon>Eukaryota</taxon>
        <taxon>Sar</taxon>
        <taxon>Alveolata</taxon>
        <taxon>Apicomplexa</taxon>
        <taxon>Aconoidasida</taxon>
        <taxon>Haemosporida</taxon>
        <taxon>Plasmodiidae</taxon>
        <taxon>Plasmodium</taxon>
        <taxon>Plasmodium (Laverania)</taxon>
    </lineage>
</organism>
<evidence type="ECO:0000256" key="3">
    <source>
        <dbReference type="ARBA" id="ARBA00022801"/>
    </source>
</evidence>
<feature type="site" description="Interaction with DNA substrate" evidence="7">
    <location>
        <position position="610"/>
    </location>
</feature>
<dbReference type="GO" id="GO:0046872">
    <property type="term" value="F:metal ion binding"/>
    <property type="evidence" value="ECO:0007669"/>
    <property type="project" value="UniProtKB-KW"/>
</dbReference>
<feature type="active site" description="Proton donor/acceptor" evidence="5">
    <location>
        <position position="477"/>
    </location>
</feature>
<keyword evidence="6" id="KW-0464">Manganese</keyword>
<dbReference type="NCBIfam" id="TIGR00633">
    <property type="entry name" value="xth"/>
    <property type="match status" value="1"/>
</dbReference>
<evidence type="ECO:0000259" key="10">
    <source>
        <dbReference type="Pfam" id="PF03372"/>
    </source>
</evidence>
<keyword evidence="3" id="KW-0378">Hydrolase</keyword>
<dbReference type="OrthoDB" id="498125at2759"/>
<feature type="site" description="Important for catalytic activity" evidence="7">
    <location>
        <position position="578"/>
    </location>
</feature>
<feature type="compositionally biased region" description="Low complexity" evidence="9">
    <location>
        <begin position="81"/>
        <end position="102"/>
    </location>
</feature>
<gene>
    <name evidence="11" type="ORF">PFFCH_00129</name>
</gene>
<dbReference type="AlphaFoldDB" id="A0A024VVI4"/>
<name>A0A024VVI4_PLAFA</name>
<feature type="site" description="Transition state stabilizer" evidence="7">
    <location>
        <position position="479"/>
    </location>
</feature>
<feature type="region of interest" description="Disordered" evidence="9">
    <location>
        <begin position="329"/>
        <end position="352"/>
    </location>
</feature>
<feature type="domain" description="Endonuclease/exonuclease/phosphatase" evidence="10">
    <location>
        <begin position="284"/>
        <end position="610"/>
    </location>
</feature>
<keyword evidence="4 6" id="KW-0460">Magnesium</keyword>
<feature type="active site" evidence="5">
    <location>
        <position position="436"/>
    </location>
</feature>
<feature type="binding site" evidence="6">
    <location>
        <position position="610"/>
    </location>
    <ligand>
        <name>Mg(2+)</name>
        <dbReference type="ChEBI" id="CHEBI:18420"/>
        <label>1</label>
    </ligand>
</feature>
<feature type="binding site" evidence="6">
    <location>
        <position position="609"/>
    </location>
    <ligand>
        <name>Mg(2+)</name>
        <dbReference type="ChEBI" id="CHEBI:18420"/>
        <label>1</label>
    </ligand>
</feature>
<feature type="compositionally biased region" description="Basic and acidic residues" evidence="9">
    <location>
        <begin position="332"/>
        <end position="352"/>
    </location>
</feature>
<comment type="similarity">
    <text evidence="1 8">Belongs to the DNA repair enzymes AP/ExoA family.</text>
</comment>
<evidence type="ECO:0000313" key="11">
    <source>
        <dbReference type="EMBL" id="ETW32462.1"/>
    </source>
</evidence>
<dbReference type="EC" id="3.1.-.-" evidence="8"/>
<comment type="cofactor">
    <cofactor evidence="6 8">
        <name>Mg(2+)</name>
        <dbReference type="ChEBI" id="CHEBI:18420"/>
    </cofactor>
    <cofactor evidence="6 8">
        <name>Mn(2+)</name>
        <dbReference type="ChEBI" id="CHEBI:29035"/>
    </cofactor>
    <text evidence="6 8">Probably binds two magnesium or manganese ions per subunit.</text>
</comment>
<dbReference type="SUPFAM" id="SSF56219">
    <property type="entry name" value="DNase I-like"/>
    <property type="match status" value="1"/>
</dbReference>
<evidence type="ECO:0000256" key="1">
    <source>
        <dbReference type="ARBA" id="ARBA00007092"/>
    </source>
</evidence>
<sequence length="620" mass="72785">MKITSLHFLIFHKNLNYVSSKVKAKKIFYQRALNNIYLCTIRTMIVDIAEIKKRDNHALDTQESQELVNKIKEIKNSDEQNNSNNNNNNNNNSSSSNFCSNNNSPFSHKETKLMVKEEVPNSIVKNILNNNSCATSIINNKFYTQINNIIPVKPEAMKEENINVSTVNTENDISKEKKENSHYFCDEIKVMKKEYSKDDFVTDVKLEMNDKEEEEEEKQKIGQESTHINIKVEKDTFNECNNSNVNEKKRNRSVDIHNELSNKRILTEDVVVKCNIKNDVKIIVTWNMNSITVRYKNKKKWDEFMNFFNNLNADVLCFQEVRLPAMNLSEPCDNKNKNKNKNDGIRDRGKIKNSDQKSLADYEIMEQILNDDFKDYNAYFSLANIKYSGQLVLVKKNIHIESIRYNLFFENNAHIHHDEGRVILVEFSNFFLLSTYTPNNGFDHVKFERRRLFDEQLQKFVTILRNEKQKPLVWTGDLNIAPEDIDLSHPAEFRRMKKGNVPKEFIGQPGCTDFERKNFQKILTAGNLVDSYRYLQNIKLNEDKKNNIKHTPNINDNIYTWRCPFLLGKSCNKAMRIDHFIVSKEFLNRINKIHIQGFSVFHNNFYGSDHCPVILYLKNE</sequence>
<keyword evidence="8" id="KW-0227">DNA damage</keyword>
<dbReference type="EMBL" id="KI927796">
    <property type="protein sequence ID" value="ETW32462.1"/>
    <property type="molecule type" value="Genomic_DNA"/>
</dbReference>
<dbReference type="PANTHER" id="PTHR22748">
    <property type="entry name" value="AP ENDONUCLEASE"/>
    <property type="match status" value="1"/>
</dbReference>
<dbReference type="Gene3D" id="3.60.10.10">
    <property type="entry name" value="Endonuclease/exonuclease/phosphatase"/>
    <property type="match status" value="1"/>
</dbReference>
<dbReference type="PROSITE" id="PS51435">
    <property type="entry name" value="AP_NUCLEASE_F1_4"/>
    <property type="match status" value="1"/>
</dbReference>
<evidence type="ECO:0000313" key="12">
    <source>
        <dbReference type="Proteomes" id="UP000030656"/>
    </source>
</evidence>
<feature type="binding site" evidence="6">
    <location>
        <position position="289"/>
    </location>
    <ligand>
        <name>Mg(2+)</name>
        <dbReference type="ChEBI" id="CHEBI:18420"/>
        <label>1</label>
    </ligand>
</feature>
<evidence type="ECO:0000256" key="7">
    <source>
        <dbReference type="PIRSR" id="PIRSR604808-3"/>
    </source>
</evidence>
<dbReference type="InterPro" id="IPR004808">
    <property type="entry name" value="AP_endonuc_1"/>
</dbReference>
<dbReference type="GO" id="GO:0003906">
    <property type="term" value="F:DNA-(apurinic or apyrimidinic site) endonuclease activity"/>
    <property type="evidence" value="ECO:0007669"/>
    <property type="project" value="TreeGrafter"/>
</dbReference>
<proteinExistence type="inferred from homology"/>